<evidence type="ECO:0000256" key="1">
    <source>
        <dbReference type="ARBA" id="ARBA00004496"/>
    </source>
</evidence>
<dbReference type="SUPFAM" id="SSF56399">
    <property type="entry name" value="ADP-ribosylation"/>
    <property type="match status" value="1"/>
</dbReference>
<dbReference type="OrthoDB" id="269405at2759"/>
<accession>A0A814Z3T4</accession>
<proteinExistence type="inferred from homology"/>
<name>A0A814Z3T4_9BILA</name>
<keyword evidence="3" id="KW-0963">Cytoplasm</keyword>
<organism evidence="8 9">
    <name type="scientific">Adineta steineri</name>
    <dbReference type="NCBI Taxonomy" id="433720"/>
    <lineage>
        <taxon>Eukaryota</taxon>
        <taxon>Metazoa</taxon>
        <taxon>Spiralia</taxon>
        <taxon>Gnathifera</taxon>
        <taxon>Rotifera</taxon>
        <taxon>Eurotatoria</taxon>
        <taxon>Bdelloidea</taxon>
        <taxon>Adinetida</taxon>
        <taxon>Adinetidae</taxon>
        <taxon>Adineta</taxon>
    </lineage>
</organism>
<sequence length="912" mass="107508">MQETIGNTTYNWTDVTGQFADLCHNLNIGEVVRDRDFTLFEAMTALELMDPKMDGGMSIKNHFQEQKQGNRILTLKQLIEKNLLKISSFTSIELIHLFDQLLSTFHMWLDGHSLALTLFTCVYLHDIPIIDDYHLRTICYTFIKLIDYIRERILLKAGLFEEEDFSGTLTYNFPFYRDMIKDQTCLTDLKKCEDELNKRLRSLKHQTDLNQLDINATQQLIYRIRFLRLFFGLTLKFNEANEKTGEQTYLNSEEISKTLKQIDEILQLIRPSHILEDETTKTDDSTELIIPISLLTDISRSFDPYYNYRQLPPAFNRFIRQLILPSFVYTSLTNLCHQLRKMLEITDKRTLKHSFEFFLEYSTNEKPSLFIRSLLLLSYLPSVQGCLLSSRKIFGQISFAEQVKYEIRLFIVPPLLTLKYITIDNETLNYSENFFQRACVPFSNLFYSLCNNRARTREKLSNLLDEFSVLQDESEKLDQWLHKYFLQHILQANLSTVNHQALLLIEKTSYFFQFILHWTLLIMEYYLLMGFDLSLYSKRELYDVYFYFAQIILFTHVNVYKTSTNILNTTVPFLVQLNQKQQQMNKNQINNVFIQQLNSLIQQHTNDDPLQDLTNDNSSTQKKNKKKNLNGIIPPNIEYHEQEFLLTNGHLSMSTATHRCLKALEIEQRLKFSSGLSGRRLVPRIHYLQQIQAVIIKSKDLVDQIQSDQIKRIKKKANETLSINIFNTEQGQSTTGLNGQFVHSQLLIDCLLRMNPTTIEQDEFVSVCKEEYKGNQHELSIINDFEKNYTPSRAIWWYTRPSFLYRLLNKALRIQNIDLIYLFRFFIRDLHRQLLEYQSLNVIRVYRGQLMINDELQILKDSIGKFISINSFFSTSLNRDLAEVFSRDSDNCERVLFEIDANPQLTNEKTIC</sequence>
<protein>
    <recommendedName>
        <fullName evidence="4">Protein MAK10 homolog</fullName>
    </recommendedName>
</protein>
<evidence type="ECO:0000259" key="6">
    <source>
        <dbReference type="Pfam" id="PF04112"/>
    </source>
</evidence>
<evidence type="ECO:0000256" key="4">
    <source>
        <dbReference type="ARBA" id="ARBA00030494"/>
    </source>
</evidence>
<dbReference type="AlphaFoldDB" id="A0A814Z3T4"/>
<comment type="caution">
    <text evidence="8">The sequence shown here is derived from an EMBL/GenBank/DDBJ whole genome shotgun (WGS) entry which is preliminary data.</text>
</comment>
<evidence type="ECO:0000259" key="7">
    <source>
        <dbReference type="Pfam" id="PF25789"/>
    </source>
</evidence>
<reference evidence="8" key="1">
    <citation type="submission" date="2021-02" db="EMBL/GenBank/DDBJ databases">
        <authorList>
            <person name="Nowell W R."/>
        </authorList>
    </citation>
    <scope>NUCLEOTIDE SEQUENCE</scope>
</reference>
<dbReference type="PANTHER" id="PTHR21373">
    <property type="entry name" value="GLUCOSE REPRESSIBLE PROTEIN MAK10"/>
    <property type="match status" value="1"/>
</dbReference>
<dbReference type="InterPro" id="IPR007244">
    <property type="entry name" value="Naa35_N"/>
</dbReference>
<feature type="compositionally biased region" description="Polar residues" evidence="5">
    <location>
        <begin position="612"/>
        <end position="621"/>
    </location>
</feature>
<evidence type="ECO:0000256" key="3">
    <source>
        <dbReference type="ARBA" id="ARBA00022490"/>
    </source>
</evidence>
<comment type="subcellular location">
    <subcellularLocation>
        <location evidence="1">Cytoplasm</location>
    </subcellularLocation>
</comment>
<dbReference type="EMBL" id="CAJNON010000391">
    <property type="protein sequence ID" value="CAF1237569.1"/>
    <property type="molecule type" value="Genomic_DNA"/>
</dbReference>
<evidence type="ECO:0000256" key="5">
    <source>
        <dbReference type="SAM" id="MobiDB-lite"/>
    </source>
</evidence>
<dbReference type="InterPro" id="IPR057983">
    <property type="entry name" value="NAA35-like_N"/>
</dbReference>
<evidence type="ECO:0000256" key="2">
    <source>
        <dbReference type="ARBA" id="ARBA00006289"/>
    </source>
</evidence>
<dbReference type="PANTHER" id="PTHR21373:SF0">
    <property type="entry name" value="N-ALPHA-ACETYLTRANSFERASE 35, NATC AUXILIARY SUBUNIT"/>
    <property type="match status" value="1"/>
</dbReference>
<dbReference type="Pfam" id="PF04112">
    <property type="entry name" value="Mak10"/>
    <property type="match status" value="1"/>
</dbReference>
<feature type="region of interest" description="Disordered" evidence="5">
    <location>
        <begin position="608"/>
        <end position="631"/>
    </location>
</feature>
<comment type="similarity">
    <text evidence="2">Belongs to the MAK10 family.</text>
</comment>
<evidence type="ECO:0000313" key="9">
    <source>
        <dbReference type="Proteomes" id="UP000663891"/>
    </source>
</evidence>
<dbReference type="InterPro" id="IPR057982">
    <property type="entry name" value="TPR_NAA35"/>
</dbReference>
<gene>
    <name evidence="8" type="ORF">VCS650_LOCUS27603</name>
</gene>
<dbReference type="Gene3D" id="3.90.176.10">
    <property type="entry name" value="Toxin ADP-ribosyltransferase, Chain A, domain 1"/>
    <property type="match status" value="1"/>
</dbReference>
<evidence type="ECO:0000313" key="8">
    <source>
        <dbReference type="EMBL" id="CAF1237569.1"/>
    </source>
</evidence>
<dbReference type="GO" id="GO:0031417">
    <property type="term" value="C:NatC complex"/>
    <property type="evidence" value="ECO:0007669"/>
    <property type="project" value="InterPro"/>
</dbReference>
<dbReference type="Proteomes" id="UP000663891">
    <property type="component" value="Unassembled WGS sequence"/>
</dbReference>
<dbReference type="Pfam" id="PF25789">
    <property type="entry name" value="TPR_NAA35"/>
    <property type="match status" value="1"/>
</dbReference>
<feature type="domain" description="NAA35-like TPR repeats" evidence="7">
    <location>
        <begin position="342"/>
        <end position="673"/>
    </location>
</feature>
<feature type="domain" description="NAA35-like N-terminal" evidence="6">
    <location>
        <begin position="29"/>
        <end position="128"/>
    </location>
</feature>